<dbReference type="PROSITE" id="PS00107">
    <property type="entry name" value="PROTEIN_KINASE_ATP"/>
    <property type="match status" value="1"/>
</dbReference>
<dbReference type="SUPFAM" id="SSF56112">
    <property type="entry name" value="Protein kinase-like (PK-like)"/>
    <property type="match status" value="1"/>
</dbReference>
<keyword evidence="7" id="KW-0812">Transmembrane</keyword>
<evidence type="ECO:0000256" key="7">
    <source>
        <dbReference type="SAM" id="Phobius"/>
    </source>
</evidence>
<dbReference type="Pfam" id="PF07714">
    <property type="entry name" value="PK_Tyr_Ser-Thr"/>
    <property type="match status" value="1"/>
</dbReference>
<evidence type="ECO:0000256" key="5">
    <source>
        <dbReference type="ARBA" id="ARBA00022840"/>
    </source>
</evidence>
<proteinExistence type="predicted"/>
<accession>A0ABY9CID4</accession>
<dbReference type="PANTHER" id="PTHR27002">
    <property type="entry name" value="RECEPTOR-LIKE SERINE/THREONINE-PROTEIN KINASE SD1-8"/>
    <property type="match status" value="1"/>
</dbReference>
<keyword evidence="4" id="KW-0418">Kinase</keyword>
<evidence type="ECO:0000256" key="4">
    <source>
        <dbReference type="ARBA" id="ARBA00022777"/>
    </source>
</evidence>
<evidence type="ECO:0000256" key="6">
    <source>
        <dbReference type="PROSITE-ProRule" id="PRU10141"/>
    </source>
</evidence>
<evidence type="ECO:0000313" key="9">
    <source>
        <dbReference type="EMBL" id="WJZ93935.1"/>
    </source>
</evidence>
<keyword evidence="10" id="KW-1185">Reference proteome</keyword>
<feature type="transmembrane region" description="Helical" evidence="7">
    <location>
        <begin position="72"/>
        <end position="93"/>
    </location>
</feature>
<evidence type="ECO:0000256" key="2">
    <source>
        <dbReference type="ARBA" id="ARBA00022679"/>
    </source>
</evidence>
<evidence type="ECO:0000313" key="10">
    <source>
        <dbReference type="Proteomes" id="UP001227230"/>
    </source>
</evidence>
<organism evidence="9 10">
    <name type="scientific">Vitis vinifera</name>
    <name type="common">Grape</name>
    <dbReference type="NCBI Taxonomy" id="29760"/>
    <lineage>
        <taxon>Eukaryota</taxon>
        <taxon>Viridiplantae</taxon>
        <taxon>Streptophyta</taxon>
        <taxon>Embryophyta</taxon>
        <taxon>Tracheophyta</taxon>
        <taxon>Spermatophyta</taxon>
        <taxon>Magnoliopsida</taxon>
        <taxon>eudicotyledons</taxon>
        <taxon>Gunneridae</taxon>
        <taxon>Pentapetalae</taxon>
        <taxon>rosids</taxon>
        <taxon>Vitales</taxon>
        <taxon>Vitaceae</taxon>
        <taxon>Viteae</taxon>
        <taxon>Vitis</taxon>
    </lineage>
</organism>
<feature type="domain" description="Protein kinase" evidence="8">
    <location>
        <begin position="133"/>
        <end position="190"/>
    </location>
</feature>
<evidence type="ECO:0000256" key="3">
    <source>
        <dbReference type="ARBA" id="ARBA00022741"/>
    </source>
</evidence>
<dbReference type="InterPro" id="IPR001245">
    <property type="entry name" value="Ser-Thr/Tyr_kinase_cat_dom"/>
</dbReference>
<dbReference type="PANTHER" id="PTHR27002:SF181">
    <property type="entry name" value="RECEPTOR-LIKE SERINE_THREONINE-PROTEIN KINASE"/>
    <property type="match status" value="1"/>
</dbReference>
<evidence type="ECO:0000256" key="1">
    <source>
        <dbReference type="ARBA" id="ARBA00022527"/>
    </source>
</evidence>
<dbReference type="Gene3D" id="3.30.200.20">
    <property type="entry name" value="Phosphorylase Kinase, domain 1"/>
    <property type="match status" value="1"/>
</dbReference>
<dbReference type="InterPro" id="IPR011009">
    <property type="entry name" value="Kinase-like_dom_sf"/>
</dbReference>
<name>A0ABY9CID4_VITVI</name>
<dbReference type="PROSITE" id="PS50011">
    <property type="entry name" value="PROTEIN_KINASE_DOM"/>
    <property type="match status" value="1"/>
</dbReference>
<protein>
    <recommendedName>
        <fullName evidence="8">Protein kinase domain-containing protein</fullName>
    </recommendedName>
</protein>
<sequence length="190" mass="21193">MSHQACLALKMSDDLRDLVKGVVRVCLLISCGNGSGESQVSYEPSCPEKLNRRLQILSGASDLDEDHRNLQWIWIIVSAVIALFIGLALSLYWKWKSYVGKGDDIGLELQIEGSSTTPRKFRLKEVEAATENFNSDNLLGRGGFGTVYKGVLENREVAVKRFSRNSHDGKQDFIAEVTTISSLHHRNLVK</sequence>
<keyword evidence="1" id="KW-0723">Serine/threonine-protein kinase</keyword>
<dbReference type="InterPro" id="IPR000719">
    <property type="entry name" value="Prot_kinase_dom"/>
</dbReference>
<dbReference type="InterPro" id="IPR017441">
    <property type="entry name" value="Protein_kinase_ATP_BS"/>
</dbReference>
<keyword evidence="2" id="KW-0808">Transferase</keyword>
<keyword evidence="7" id="KW-1133">Transmembrane helix</keyword>
<gene>
    <name evidence="9" type="ORF">VitviT2T_012833</name>
</gene>
<keyword evidence="5 6" id="KW-0067">ATP-binding</keyword>
<reference evidence="9 10" key="1">
    <citation type="journal article" date="2023" name="Hortic Res">
        <title>The complete reference genome for grapevine (Vitis vinifera L.) genetics and breeding.</title>
        <authorList>
            <person name="Shi X."/>
            <person name="Cao S."/>
            <person name="Wang X."/>
            <person name="Huang S."/>
            <person name="Wang Y."/>
            <person name="Liu Z."/>
            <person name="Liu W."/>
            <person name="Leng X."/>
            <person name="Peng Y."/>
            <person name="Wang N."/>
            <person name="Wang Y."/>
            <person name="Ma Z."/>
            <person name="Xu X."/>
            <person name="Zhang F."/>
            <person name="Xue H."/>
            <person name="Zhong H."/>
            <person name="Wang Y."/>
            <person name="Zhang K."/>
            <person name="Velt A."/>
            <person name="Avia K."/>
            <person name="Holtgrawe D."/>
            <person name="Grimplet J."/>
            <person name="Matus J.T."/>
            <person name="Ware D."/>
            <person name="Wu X."/>
            <person name="Wang H."/>
            <person name="Liu C."/>
            <person name="Fang Y."/>
            <person name="Rustenholz C."/>
            <person name="Cheng Z."/>
            <person name="Xiao H."/>
            <person name="Zhou Y."/>
        </authorList>
    </citation>
    <scope>NUCLEOTIDE SEQUENCE [LARGE SCALE GENOMIC DNA]</scope>
    <source>
        <strain evidence="10">cv. Pinot noir / PN40024</strain>
        <tissue evidence="9">Leaf</tissue>
    </source>
</reference>
<feature type="binding site" evidence="6">
    <location>
        <position position="160"/>
    </location>
    <ligand>
        <name>ATP</name>
        <dbReference type="ChEBI" id="CHEBI:30616"/>
    </ligand>
</feature>
<dbReference type="EMBL" id="CP126655">
    <property type="protein sequence ID" value="WJZ93935.1"/>
    <property type="molecule type" value="Genomic_DNA"/>
</dbReference>
<keyword evidence="7" id="KW-0472">Membrane</keyword>
<evidence type="ECO:0000259" key="8">
    <source>
        <dbReference type="PROSITE" id="PS50011"/>
    </source>
</evidence>
<dbReference type="Proteomes" id="UP001227230">
    <property type="component" value="Chromosome 8"/>
</dbReference>
<keyword evidence="3 6" id="KW-0547">Nucleotide-binding</keyword>